<dbReference type="AlphaFoldDB" id="A0A438GR19"/>
<evidence type="ECO:0000313" key="1">
    <source>
        <dbReference type="EMBL" id="RVW74618.1"/>
    </source>
</evidence>
<evidence type="ECO:0000313" key="2">
    <source>
        <dbReference type="Proteomes" id="UP000288805"/>
    </source>
</evidence>
<sequence length="249" mass="29056">MTPEVIIRQPMVTQPPIEGNLDCRAMPFHSELCFQRDLQLQPELRDSFHLLQRYHLEHLMTPRDFFYPRVALDFYQSMTTHRVQDPTVIHFSIDGRHGILGARHIAEALHIPYEPARLVDYRVGRSSHPACSFSMHFYIKHLSTSASQHLSTSAYGAEEGNFTRGLVRISEGFFFGPYHLIMTALLYFEEKVHRKKLLRADAIPLLFPRLLCQILEYLGYPSEPQLECRRICREIFTLDKWTSMTAYDA</sequence>
<reference evidence="1 2" key="1">
    <citation type="journal article" date="2018" name="PLoS Genet.">
        <title>Population sequencing reveals clonal diversity and ancestral inbreeding in the grapevine cultivar Chardonnay.</title>
        <authorList>
            <person name="Roach M.J."/>
            <person name="Johnson D.L."/>
            <person name="Bohlmann J."/>
            <person name="van Vuuren H.J."/>
            <person name="Jones S.J."/>
            <person name="Pretorius I.S."/>
            <person name="Schmidt S.A."/>
            <person name="Borneman A.R."/>
        </authorList>
    </citation>
    <scope>NUCLEOTIDE SEQUENCE [LARGE SCALE GENOMIC DNA]</scope>
    <source>
        <strain evidence="2">cv. Chardonnay</strain>
        <tissue evidence="1">Leaf</tissue>
    </source>
</reference>
<protein>
    <submittedName>
        <fullName evidence="1">Uncharacterized protein</fullName>
    </submittedName>
</protein>
<gene>
    <name evidence="1" type="ORF">CK203_050874</name>
</gene>
<dbReference type="EMBL" id="QGNW01000367">
    <property type="protein sequence ID" value="RVW74618.1"/>
    <property type="molecule type" value="Genomic_DNA"/>
</dbReference>
<comment type="caution">
    <text evidence="1">The sequence shown here is derived from an EMBL/GenBank/DDBJ whole genome shotgun (WGS) entry which is preliminary data.</text>
</comment>
<organism evidence="1 2">
    <name type="scientific">Vitis vinifera</name>
    <name type="common">Grape</name>
    <dbReference type="NCBI Taxonomy" id="29760"/>
    <lineage>
        <taxon>Eukaryota</taxon>
        <taxon>Viridiplantae</taxon>
        <taxon>Streptophyta</taxon>
        <taxon>Embryophyta</taxon>
        <taxon>Tracheophyta</taxon>
        <taxon>Spermatophyta</taxon>
        <taxon>Magnoliopsida</taxon>
        <taxon>eudicotyledons</taxon>
        <taxon>Gunneridae</taxon>
        <taxon>Pentapetalae</taxon>
        <taxon>rosids</taxon>
        <taxon>Vitales</taxon>
        <taxon>Vitaceae</taxon>
        <taxon>Viteae</taxon>
        <taxon>Vitis</taxon>
    </lineage>
</organism>
<proteinExistence type="predicted"/>
<name>A0A438GR19_VITVI</name>
<accession>A0A438GR19</accession>
<dbReference type="Proteomes" id="UP000288805">
    <property type="component" value="Unassembled WGS sequence"/>
</dbReference>